<evidence type="ECO:0000256" key="1">
    <source>
        <dbReference type="ARBA" id="ARBA00022801"/>
    </source>
</evidence>
<dbReference type="Gene3D" id="3.90.1140.10">
    <property type="entry name" value="Cyclic phosphodiesterase"/>
    <property type="match status" value="1"/>
</dbReference>
<sequence length="189" mass="20730">MRLFTAVLPPPPAVAELAGEVERLRGLPGADRLRWALPEGWHFTLAFLGEVDDDLLPALCERLERAAHRHHPFGVRLAGGGRFGDRVLWAGVDDGREPLRRLADSVTAGVNRAGVTTDDRPYKPHLTLARAGRRGPGPDLRPLAAALEDFAGSPWRAEELTLVRSRLPRSGVPGEHPRYETLAAWPLGR</sequence>
<dbReference type="Proteomes" id="UP000199055">
    <property type="component" value="Unassembled WGS sequence"/>
</dbReference>
<dbReference type="InterPro" id="IPR004175">
    <property type="entry name" value="RNA_CPDase"/>
</dbReference>
<dbReference type="GO" id="GO:0016874">
    <property type="term" value="F:ligase activity"/>
    <property type="evidence" value="ECO:0007669"/>
    <property type="project" value="UniProtKB-KW"/>
</dbReference>
<dbReference type="EC" id="3.1.4.58" evidence="2"/>
<dbReference type="RefSeq" id="WP_093658976.1">
    <property type="nucleotide sequence ID" value="NZ_FOET01000005.1"/>
</dbReference>
<dbReference type="HAMAP" id="MF_01940">
    <property type="entry name" value="RNA_CPDase"/>
    <property type="match status" value="1"/>
</dbReference>
<dbReference type="EMBL" id="FOET01000005">
    <property type="protein sequence ID" value="SEQ27218.1"/>
    <property type="molecule type" value="Genomic_DNA"/>
</dbReference>
<dbReference type="AlphaFoldDB" id="A0A1H9EQD8"/>
<evidence type="ECO:0000313" key="3">
    <source>
        <dbReference type="EMBL" id="SEQ27218.1"/>
    </source>
</evidence>
<gene>
    <name evidence="3" type="ORF">SAMN05216481_105221</name>
</gene>
<feature type="active site" description="Proton acceptor" evidence="2">
    <location>
        <position position="125"/>
    </location>
</feature>
<dbReference type="STRING" id="403935.SAMN05216481_105221"/>
<dbReference type="Pfam" id="PF13563">
    <property type="entry name" value="2_5_RNA_ligase2"/>
    <property type="match status" value="1"/>
</dbReference>
<dbReference type="GO" id="GO:0008664">
    <property type="term" value="F:RNA 2',3'-cyclic 3'-phosphodiesterase activity"/>
    <property type="evidence" value="ECO:0007669"/>
    <property type="project" value="UniProtKB-EC"/>
</dbReference>
<feature type="short sequence motif" description="HXTX 1" evidence="2">
    <location>
        <begin position="42"/>
        <end position="45"/>
    </location>
</feature>
<reference evidence="4" key="1">
    <citation type="submission" date="2016-10" db="EMBL/GenBank/DDBJ databases">
        <authorList>
            <person name="Varghese N."/>
            <person name="Submissions S."/>
        </authorList>
    </citation>
    <scope>NUCLEOTIDE SEQUENCE [LARGE SCALE GENOMIC DNA]</scope>
    <source>
        <strain evidence="4">CGMCC 4.3519</strain>
    </source>
</reference>
<comment type="similarity">
    <text evidence="2">Belongs to the 2H phosphoesterase superfamily. ThpR family.</text>
</comment>
<dbReference type="InterPro" id="IPR009097">
    <property type="entry name" value="Cyclic_Pdiesterase"/>
</dbReference>
<dbReference type="GO" id="GO:0004113">
    <property type="term" value="F:2',3'-cyclic-nucleotide 3'-phosphodiesterase activity"/>
    <property type="evidence" value="ECO:0007669"/>
    <property type="project" value="InterPro"/>
</dbReference>
<organism evidence="3 4">
    <name type="scientific">Streptomyces radiopugnans</name>
    <dbReference type="NCBI Taxonomy" id="403935"/>
    <lineage>
        <taxon>Bacteria</taxon>
        <taxon>Bacillati</taxon>
        <taxon>Actinomycetota</taxon>
        <taxon>Actinomycetes</taxon>
        <taxon>Kitasatosporales</taxon>
        <taxon>Streptomycetaceae</taxon>
        <taxon>Streptomyces</taxon>
    </lineage>
</organism>
<comment type="catalytic activity">
    <reaction evidence="2">
        <text>a 3'-end 2',3'-cyclophospho-ribonucleotide-RNA + H2O = a 3'-end 2'-phospho-ribonucleotide-RNA + H(+)</text>
        <dbReference type="Rhea" id="RHEA:11828"/>
        <dbReference type="Rhea" id="RHEA-COMP:10464"/>
        <dbReference type="Rhea" id="RHEA-COMP:17353"/>
        <dbReference type="ChEBI" id="CHEBI:15377"/>
        <dbReference type="ChEBI" id="CHEBI:15378"/>
        <dbReference type="ChEBI" id="CHEBI:83064"/>
        <dbReference type="ChEBI" id="CHEBI:173113"/>
        <dbReference type="EC" id="3.1.4.58"/>
    </reaction>
</comment>
<keyword evidence="1 2" id="KW-0378">Hydrolase</keyword>
<feature type="short sequence motif" description="HXTX 2" evidence="2">
    <location>
        <begin position="125"/>
        <end position="128"/>
    </location>
</feature>
<protein>
    <recommendedName>
        <fullName evidence="2">RNA 2',3'-cyclic phosphodiesterase</fullName>
        <shortName evidence="2">RNA 2',3'-CPDase</shortName>
        <ecNumber evidence="2">3.1.4.58</ecNumber>
    </recommendedName>
</protein>
<dbReference type="PANTHER" id="PTHR35561:SF1">
    <property type="entry name" value="RNA 2',3'-CYCLIC PHOSPHODIESTERASE"/>
    <property type="match status" value="1"/>
</dbReference>
<keyword evidence="3" id="KW-0436">Ligase</keyword>
<evidence type="ECO:0000256" key="2">
    <source>
        <dbReference type="HAMAP-Rule" id="MF_01940"/>
    </source>
</evidence>
<dbReference type="SUPFAM" id="SSF55144">
    <property type="entry name" value="LigT-like"/>
    <property type="match status" value="1"/>
</dbReference>
<dbReference type="PANTHER" id="PTHR35561">
    <property type="entry name" value="RNA 2',3'-CYCLIC PHOSPHODIESTERASE"/>
    <property type="match status" value="1"/>
</dbReference>
<evidence type="ECO:0000313" key="4">
    <source>
        <dbReference type="Proteomes" id="UP000199055"/>
    </source>
</evidence>
<proteinExistence type="inferred from homology"/>
<keyword evidence="4" id="KW-1185">Reference proteome</keyword>
<accession>A0A1H9EQD8</accession>
<dbReference type="NCBIfam" id="TIGR02258">
    <property type="entry name" value="2_5_ligase"/>
    <property type="match status" value="1"/>
</dbReference>
<feature type="active site" description="Proton donor" evidence="2">
    <location>
        <position position="42"/>
    </location>
</feature>
<name>A0A1H9EQD8_9ACTN</name>
<comment type="function">
    <text evidence="2">Hydrolyzes RNA 2',3'-cyclic phosphodiester to an RNA 2'-phosphomonoester.</text>
</comment>